<name>A0AA35YHA4_LACSI</name>
<keyword evidence="2" id="KW-1185">Reference proteome</keyword>
<dbReference type="PANTHER" id="PTHR33880:SF3">
    <property type="entry name" value="TRANSFERASE, TRANSFERRING GLYCOSYL GROUPS"/>
    <property type="match status" value="1"/>
</dbReference>
<protein>
    <submittedName>
        <fullName evidence="1">Uncharacterized protein</fullName>
    </submittedName>
</protein>
<dbReference type="EMBL" id="OX465078">
    <property type="protein sequence ID" value="CAI9273929.1"/>
    <property type="molecule type" value="Genomic_DNA"/>
</dbReference>
<reference evidence="1" key="1">
    <citation type="submission" date="2023-04" db="EMBL/GenBank/DDBJ databases">
        <authorList>
            <person name="Vijverberg K."/>
            <person name="Xiong W."/>
            <person name="Schranz E."/>
        </authorList>
    </citation>
    <scope>NUCLEOTIDE SEQUENCE</scope>
</reference>
<gene>
    <name evidence="1" type="ORF">LSALG_LOCUS14046</name>
</gene>
<accession>A0AA35YHA4</accession>
<evidence type="ECO:0000313" key="1">
    <source>
        <dbReference type="EMBL" id="CAI9273929.1"/>
    </source>
</evidence>
<proteinExistence type="predicted"/>
<organism evidence="1 2">
    <name type="scientific">Lactuca saligna</name>
    <name type="common">Willowleaf lettuce</name>
    <dbReference type="NCBI Taxonomy" id="75948"/>
    <lineage>
        <taxon>Eukaryota</taxon>
        <taxon>Viridiplantae</taxon>
        <taxon>Streptophyta</taxon>
        <taxon>Embryophyta</taxon>
        <taxon>Tracheophyta</taxon>
        <taxon>Spermatophyta</taxon>
        <taxon>Magnoliopsida</taxon>
        <taxon>eudicotyledons</taxon>
        <taxon>Gunneridae</taxon>
        <taxon>Pentapetalae</taxon>
        <taxon>asterids</taxon>
        <taxon>campanulids</taxon>
        <taxon>Asterales</taxon>
        <taxon>Asteraceae</taxon>
        <taxon>Cichorioideae</taxon>
        <taxon>Cichorieae</taxon>
        <taxon>Lactucinae</taxon>
        <taxon>Lactuca</taxon>
    </lineage>
</organism>
<dbReference type="AlphaFoldDB" id="A0AA35YHA4"/>
<dbReference type="Proteomes" id="UP001177003">
    <property type="component" value="Chromosome 2"/>
</dbReference>
<dbReference type="InterPro" id="IPR038941">
    <property type="entry name" value="At4g14100-like"/>
</dbReference>
<evidence type="ECO:0000313" key="2">
    <source>
        <dbReference type="Proteomes" id="UP001177003"/>
    </source>
</evidence>
<dbReference type="PANTHER" id="PTHR33880">
    <property type="entry name" value="EXPRESSED PROTEIN"/>
    <property type="match status" value="1"/>
</dbReference>
<sequence>MNYTDELQLIDLRYDWPNGHNFNIIQHQFGNIKYDLEWSNGTSFFYTLDSNRECSSTQVEVRILSFDWLDGATYIDQRQVDGFLCYVWEKADFITYYEDVVTRRLVHWVFYTGRTAHMMTFEVGVVPEDAEWQVPLYCYEKTTRVACLVDM</sequence>